<feature type="compositionally biased region" description="Low complexity" evidence="3">
    <location>
        <begin position="328"/>
        <end position="343"/>
    </location>
</feature>
<gene>
    <name evidence="5" type="ORF">CDD82_354</name>
</gene>
<dbReference type="EMBL" id="NJEU01000108">
    <property type="protein sequence ID" value="PHH81604.1"/>
    <property type="molecule type" value="Genomic_DNA"/>
</dbReference>
<sequence length="966" mass="107980">MDDLIDFADGPTSRECSPIPRRMGHGFNHFEWIPNVNLALTDLLARSSAPHYDCKDSDQDLTDDSVEFLKEHSITNVISVNSEAINPAIRDKLKANGIAYTPIPVKDMKTPTIEQLMQGYQAFRKSTNGATLIWCGYGHGRTGTMVSAIEMLRAAELQLHHYFLPDNYKARHVEAKEQVKTLNKLQNFLEPLNVKRQIAEFQPIVDDAQASVQELKANKQKPSSEVKSAQSKLGKAVSTLEDLETALDIQWQIDRVWFDRSLALLAQTKVTEPPSPQTLIDCFHDTKEHVGVLLGDNAGIQAFADYIKSTAESLKDLMRTLGVAAGIATPETESAASTPSSEEMPSDDETSQDKTKDEQASANKEPLPQPAQKPPADITAQIRVIEDYRKRVHDMFTFLQTKVQDIRHDVEHVRDETMGRLQLQGLNADLLGFKRTIKDHASKGMSTKVDSKIFYAALQQVDEIASNAYETAWNAAKLVNDNERFRIQDYETARAAVHEIRIKLAEMMGFQAKQYATNYVRFQWQRAQGSKAQAEEEATMLEHVVRQLIKPASDLGTYLEEKMKNAKTIKNIFDFAKKGASSDMIEYDAPVGVSTTGTMWLNNKETAHQALQHELDTLSAEIQAMKGPTVALITITALGMQETQIAQAVLANVDEAEKNIMEWRKEAIREVIDAMDKEAQDEIEAKQDMERRQRIEAEDRRLVAERGRDWKIELAIDIGLALLAAGPNLPASIAEGILWARQALRIIRYLRNAISEEAREAEGLPAHASEQGLPAHTSEEGLPGTAEKGDLTSQAQQVRTRLTRSLKEWKIAAPTNTQQWAQSKAPNQVFEGLVGLRDAGVKPTKSIEELIEDLDALEVPSDEPGDPELDEPLEDLRQDLKSPRVPIRLPKKAKLPELAHLRAPRDYQSLRQDLKRAASIPHHSSDVAFKQLIEEAAAYLPAECDIKRNSMAFKVVEFIRMPAVAA</sequence>
<organism evidence="5 6">
    <name type="scientific">Ophiocordyceps australis</name>
    <dbReference type="NCBI Taxonomy" id="1399860"/>
    <lineage>
        <taxon>Eukaryota</taxon>
        <taxon>Fungi</taxon>
        <taxon>Dikarya</taxon>
        <taxon>Ascomycota</taxon>
        <taxon>Pezizomycotina</taxon>
        <taxon>Sordariomycetes</taxon>
        <taxon>Hypocreomycetidae</taxon>
        <taxon>Hypocreales</taxon>
        <taxon>Ophiocordycipitaceae</taxon>
        <taxon>Ophiocordyceps</taxon>
    </lineage>
</organism>
<feature type="domain" description="Swiss Army Knife protein DSP-PTPase phosphatase" evidence="4">
    <location>
        <begin position="62"/>
        <end position="149"/>
    </location>
</feature>
<keyword evidence="1" id="KW-0378">Hydrolase</keyword>
<evidence type="ECO:0000256" key="1">
    <source>
        <dbReference type="ARBA" id="ARBA00022801"/>
    </source>
</evidence>
<evidence type="ECO:0000259" key="4">
    <source>
        <dbReference type="Pfam" id="PF22784"/>
    </source>
</evidence>
<protein>
    <recommendedName>
        <fullName evidence="4">Swiss Army Knife protein DSP-PTPase phosphatase domain-containing protein</fullName>
    </recommendedName>
</protein>
<evidence type="ECO:0000313" key="6">
    <source>
        <dbReference type="Proteomes" id="UP000224854"/>
    </source>
</evidence>
<evidence type="ECO:0000313" key="5">
    <source>
        <dbReference type="EMBL" id="PHH81604.1"/>
    </source>
</evidence>
<evidence type="ECO:0000256" key="3">
    <source>
        <dbReference type="SAM" id="MobiDB-lite"/>
    </source>
</evidence>
<keyword evidence="6" id="KW-1185">Reference proteome</keyword>
<comment type="caution">
    <text evidence="5">The sequence shown here is derived from an EMBL/GenBank/DDBJ whole genome shotgun (WGS) entry which is preliminary data.</text>
</comment>
<feature type="region of interest" description="Disordered" evidence="3">
    <location>
        <begin position="328"/>
        <end position="378"/>
    </location>
</feature>
<accession>A0A2C5ZQA3</accession>
<reference evidence="5 6" key="1">
    <citation type="submission" date="2017-06" db="EMBL/GenBank/DDBJ databases">
        <title>Ant-infecting Ophiocordyceps genomes reveal a high diversity of potential behavioral manipulation genes and a possible major role for enterotoxins.</title>
        <authorList>
            <person name="De Bekker C."/>
            <person name="Evans H.C."/>
            <person name="Brachmann A."/>
            <person name="Hughes D.P."/>
        </authorList>
    </citation>
    <scope>NUCLEOTIDE SEQUENCE [LARGE SCALE GENOMIC DNA]</scope>
    <source>
        <strain evidence="5 6">1348a</strain>
    </source>
</reference>
<evidence type="ECO:0000256" key="2">
    <source>
        <dbReference type="SAM" id="Coils"/>
    </source>
</evidence>
<dbReference type="AlphaFoldDB" id="A0A2C5ZQA3"/>
<dbReference type="SUPFAM" id="SSF52799">
    <property type="entry name" value="(Phosphotyrosine protein) phosphatases II"/>
    <property type="match status" value="1"/>
</dbReference>
<dbReference type="Pfam" id="PF22784">
    <property type="entry name" value="PTP-SAK"/>
    <property type="match status" value="1"/>
</dbReference>
<dbReference type="OrthoDB" id="432447at2759"/>
<name>A0A2C5ZQA3_9HYPO</name>
<dbReference type="Gene3D" id="3.90.190.10">
    <property type="entry name" value="Protein tyrosine phosphatase superfamily"/>
    <property type="match status" value="1"/>
</dbReference>
<dbReference type="Proteomes" id="UP000224854">
    <property type="component" value="Unassembled WGS sequence"/>
</dbReference>
<proteinExistence type="predicted"/>
<dbReference type="GO" id="GO:0016791">
    <property type="term" value="F:phosphatase activity"/>
    <property type="evidence" value="ECO:0007669"/>
    <property type="project" value="UniProtKB-ARBA"/>
</dbReference>
<feature type="region of interest" description="Disordered" evidence="3">
    <location>
        <begin position="761"/>
        <end position="796"/>
    </location>
</feature>
<keyword evidence="2" id="KW-0175">Coiled coil</keyword>
<dbReference type="InterPro" id="IPR057023">
    <property type="entry name" value="PTP-SAK"/>
</dbReference>
<dbReference type="InterPro" id="IPR029021">
    <property type="entry name" value="Prot-tyrosine_phosphatase-like"/>
</dbReference>
<feature type="coiled-coil region" evidence="2">
    <location>
        <begin position="646"/>
        <end position="692"/>
    </location>
</feature>